<dbReference type="PRINTS" id="PR00019">
    <property type="entry name" value="LEURICHRPT"/>
</dbReference>
<dbReference type="EMBL" id="JANJYI010000005">
    <property type="protein sequence ID" value="KAK2648793.1"/>
    <property type="molecule type" value="Genomic_DNA"/>
</dbReference>
<dbReference type="Proteomes" id="UP001280121">
    <property type="component" value="Unassembled WGS sequence"/>
</dbReference>
<keyword evidence="9 13" id="KW-1133">Transmembrane helix</keyword>
<keyword evidence="12" id="KW-0325">Glycoprotein</keyword>
<keyword evidence="8" id="KW-0677">Repeat</keyword>
<dbReference type="SUPFAM" id="SSF52058">
    <property type="entry name" value="L domain-like"/>
    <property type="match status" value="3"/>
</dbReference>
<dbReference type="Pfam" id="PF00560">
    <property type="entry name" value="LRR_1"/>
    <property type="match status" value="9"/>
</dbReference>
<evidence type="ECO:0000256" key="9">
    <source>
        <dbReference type="ARBA" id="ARBA00022989"/>
    </source>
</evidence>
<dbReference type="SMART" id="SM00365">
    <property type="entry name" value="LRR_SD22"/>
    <property type="match status" value="6"/>
</dbReference>
<keyword evidence="10 13" id="KW-0472">Membrane</keyword>
<evidence type="ECO:0000256" key="13">
    <source>
        <dbReference type="SAM" id="Phobius"/>
    </source>
</evidence>
<dbReference type="Pfam" id="PF08263">
    <property type="entry name" value="LRRNT_2"/>
    <property type="match status" value="1"/>
</dbReference>
<organism evidence="16 17">
    <name type="scientific">Dipteronia dyeriana</name>
    <dbReference type="NCBI Taxonomy" id="168575"/>
    <lineage>
        <taxon>Eukaryota</taxon>
        <taxon>Viridiplantae</taxon>
        <taxon>Streptophyta</taxon>
        <taxon>Embryophyta</taxon>
        <taxon>Tracheophyta</taxon>
        <taxon>Spermatophyta</taxon>
        <taxon>Magnoliopsida</taxon>
        <taxon>eudicotyledons</taxon>
        <taxon>Gunneridae</taxon>
        <taxon>Pentapetalae</taxon>
        <taxon>rosids</taxon>
        <taxon>malvids</taxon>
        <taxon>Sapindales</taxon>
        <taxon>Sapindaceae</taxon>
        <taxon>Hippocastanoideae</taxon>
        <taxon>Acereae</taxon>
        <taxon>Dipteronia</taxon>
    </lineage>
</organism>
<keyword evidence="4" id="KW-0597">Phosphoprotein</keyword>
<evidence type="ECO:0000256" key="14">
    <source>
        <dbReference type="SAM" id="SignalP"/>
    </source>
</evidence>
<evidence type="ECO:0000256" key="12">
    <source>
        <dbReference type="ARBA" id="ARBA00023180"/>
    </source>
</evidence>
<evidence type="ECO:0000256" key="11">
    <source>
        <dbReference type="ARBA" id="ARBA00023170"/>
    </source>
</evidence>
<feature type="transmembrane region" description="Helical" evidence="13">
    <location>
        <begin position="992"/>
        <end position="1012"/>
    </location>
</feature>
<evidence type="ECO:0000256" key="1">
    <source>
        <dbReference type="ARBA" id="ARBA00004251"/>
    </source>
</evidence>
<comment type="similarity">
    <text evidence="2">Belongs to the RLP family.</text>
</comment>
<name>A0AAD9U736_9ROSI</name>
<dbReference type="FunFam" id="3.80.10.10:FF:000041">
    <property type="entry name" value="LRR receptor-like serine/threonine-protein kinase ERECTA"/>
    <property type="match status" value="1"/>
</dbReference>
<dbReference type="InterPro" id="IPR001611">
    <property type="entry name" value="Leu-rich_rpt"/>
</dbReference>
<keyword evidence="11" id="KW-0675">Receptor</keyword>
<evidence type="ECO:0000256" key="6">
    <source>
        <dbReference type="ARBA" id="ARBA00022692"/>
    </source>
</evidence>
<dbReference type="InterPro" id="IPR003591">
    <property type="entry name" value="Leu-rich_rpt_typical-subtyp"/>
</dbReference>
<dbReference type="InterPro" id="IPR013210">
    <property type="entry name" value="LRR_N_plant-typ"/>
</dbReference>
<evidence type="ECO:0000256" key="10">
    <source>
        <dbReference type="ARBA" id="ARBA00023136"/>
    </source>
</evidence>
<accession>A0AAD9U736</accession>
<keyword evidence="7 14" id="KW-0732">Signal</keyword>
<feature type="signal peptide" evidence="14">
    <location>
        <begin position="1"/>
        <end position="26"/>
    </location>
</feature>
<evidence type="ECO:0000259" key="15">
    <source>
        <dbReference type="Pfam" id="PF08263"/>
    </source>
</evidence>
<dbReference type="GO" id="GO:0005886">
    <property type="term" value="C:plasma membrane"/>
    <property type="evidence" value="ECO:0007669"/>
    <property type="project" value="UniProtKB-SubCell"/>
</dbReference>
<dbReference type="FunFam" id="3.80.10.10:FF:000383">
    <property type="entry name" value="Leucine-rich repeat receptor protein kinase EMS1"/>
    <property type="match status" value="1"/>
</dbReference>
<evidence type="ECO:0000256" key="5">
    <source>
        <dbReference type="ARBA" id="ARBA00022614"/>
    </source>
</evidence>
<dbReference type="InterPro" id="IPR046956">
    <property type="entry name" value="RLP23-like"/>
</dbReference>
<feature type="chain" id="PRO_5042252439" description="Leucine-rich repeat-containing N-terminal plant-type domain-containing protein" evidence="14">
    <location>
        <begin position="27"/>
        <end position="1036"/>
    </location>
</feature>
<evidence type="ECO:0000256" key="3">
    <source>
        <dbReference type="ARBA" id="ARBA00022475"/>
    </source>
</evidence>
<evidence type="ECO:0000256" key="2">
    <source>
        <dbReference type="ARBA" id="ARBA00009592"/>
    </source>
</evidence>
<feature type="domain" description="Leucine-rich repeat-containing N-terminal plant-type" evidence="15">
    <location>
        <begin position="37"/>
        <end position="92"/>
    </location>
</feature>
<dbReference type="InterPro" id="IPR032675">
    <property type="entry name" value="LRR_dom_sf"/>
</dbReference>
<evidence type="ECO:0000256" key="4">
    <source>
        <dbReference type="ARBA" id="ARBA00022553"/>
    </source>
</evidence>
<proteinExistence type="inferred from homology"/>
<dbReference type="Gene3D" id="3.80.10.10">
    <property type="entry name" value="Ribonuclease Inhibitor"/>
    <property type="match status" value="7"/>
</dbReference>
<comment type="subcellular location">
    <subcellularLocation>
        <location evidence="1">Cell membrane</location>
        <topology evidence="1">Single-pass type I membrane protein</topology>
    </subcellularLocation>
</comment>
<dbReference type="PANTHER" id="PTHR48061:SF12">
    <property type="entry name" value="DISEASE RESISTANCE LIKE PROTEIN"/>
    <property type="match status" value="1"/>
</dbReference>
<protein>
    <recommendedName>
        <fullName evidence="15">Leucine-rich repeat-containing N-terminal plant-type domain-containing protein</fullName>
    </recommendedName>
</protein>
<dbReference type="Pfam" id="PF13855">
    <property type="entry name" value="LRR_8"/>
    <property type="match status" value="2"/>
</dbReference>
<gene>
    <name evidence="16" type="ORF">Ddye_016282</name>
</gene>
<keyword evidence="17" id="KW-1185">Reference proteome</keyword>
<dbReference type="FunFam" id="3.80.10.10:FF:000111">
    <property type="entry name" value="LRR receptor-like serine/threonine-protein kinase ERECTA"/>
    <property type="match status" value="1"/>
</dbReference>
<dbReference type="GO" id="GO:0007165">
    <property type="term" value="P:signal transduction"/>
    <property type="evidence" value="ECO:0007669"/>
    <property type="project" value="UniProtKB-ARBA"/>
</dbReference>
<reference evidence="16" key="1">
    <citation type="journal article" date="2023" name="Plant J.">
        <title>Genome sequences and population genomics provide insights into the demographic history, inbreeding, and mutation load of two 'living fossil' tree species of Dipteronia.</title>
        <authorList>
            <person name="Feng Y."/>
            <person name="Comes H.P."/>
            <person name="Chen J."/>
            <person name="Zhu S."/>
            <person name="Lu R."/>
            <person name="Zhang X."/>
            <person name="Li P."/>
            <person name="Qiu J."/>
            <person name="Olsen K.M."/>
            <person name="Qiu Y."/>
        </authorList>
    </citation>
    <scope>NUCLEOTIDE SEQUENCE</scope>
    <source>
        <strain evidence="16">KIB01</strain>
    </source>
</reference>
<dbReference type="SMART" id="SM00369">
    <property type="entry name" value="LRR_TYP"/>
    <property type="match status" value="10"/>
</dbReference>
<evidence type="ECO:0000256" key="8">
    <source>
        <dbReference type="ARBA" id="ARBA00022737"/>
    </source>
</evidence>
<evidence type="ECO:0000313" key="16">
    <source>
        <dbReference type="EMBL" id="KAK2648793.1"/>
    </source>
</evidence>
<keyword evidence="6 13" id="KW-0812">Transmembrane</keyword>
<keyword evidence="3" id="KW-1003">Cell membrane</keyword>
<keyword evidence="5" id="KW-0433">Leucine-rich repeat</keyword>
<evidence type="ECO:0000256" key="7">
    <source>
        <dbReference type="ARBA" id="ARBA00022729"/>
    </source>
</evidence>
<dbReference type="FunFam" id="3.80.10.10:FF:000095">
    <property type="entry name" value="LRR receptor-like serine/threonine-protein kinase GSO1"/>
    <property type="match status" value="1"/>
</dbReference>
<dbReference type="PANTHER" id="PTHR48061">
    <property type="entry name" value="LEUCINE-RICH REPEAT RECEPTOR PROTEIN KINASE EMS1-LIKE-RELATED"/>
    <property type="match status" value="1"/>
</dbReference>
<dbReference type="AlphaFoldDB" id="A0AAD9U736"/>
<sequence>MGLSVSCFFSFVLFVFWLSLFHLAVAHFASSMQQLCHDDERSALLEFKQSFSTDKYHCFDPVSSYPKVESWKLEGGNSSSADCCTWDGIQCDEETGHVISLDLSNSCLSGYINSTTTLFYLVHLQWLSLSHNFFNYSEIPAAINNLSRLKHLYLSHSYISGQIPSQLLDLTNLVSLHLSGNLFTVVPGNQTHYLELREPSLQNLFDKLTNLEELNLDKVNISSPIPHILANLSSLTYLSLQGCGLQGEFPTKIFQLPNLSVLKLSGNRNLTGYLPKFEKTSPLTVLAIASCGFSGTIPSSLGNLTKLVSLDVSFSSFLGELPISIGNLASLKELLLKGYNFSGQISSSLGNLTQLKYLDLSQSHNKFSGQNSSSLSWIAKNTKLKFLYLSNLNLVGEIPLWLINLTQLTDLEMSQNQLTGPIPSWLMNINQLSILYLQSNQLTKHIPSEISNLTRLVRLDLSSNSLQGPIPSTIFELKNLQSLKLPSNNLSGIVVFDMFLSQLESLEVLILSSNKLTVLMNNTVANTNSQKLKCIGLRSCNLSSFPNFLRNQDLLQVLDLSSNSITGKIPWLFLNVTVHKLVYLNLSYNLFTGFDRHPIVLSQQLRTLDLRFNKLEGPLPFSPILDVMSEYLVSNNKLTGEIPPLICKSMHLYALDLSNNNLSGMLPQCLANFSDTLSILALQSNKFYGSIPQIFMNGNNLKMIDLSNNQLQGRIPRSLVNCTNLEYLHLGDNQITDVFPSWLGTLQELKILILKSNRLHGAIKEPETNFEFPKLQVIDLSHNFFSGELPTKHFQSWNAMKVVNGSHLSYMQDEIQPTMYYVQVASYDISHYAYSMTISNKGIELNYGKISNMLISIILSGNKFGGEIPTSLASLRGLHNLNLSHNNLEGHIPSCLGNLTTLESLDLSSNSLLGNIPQQLAEITYLEVFNVSYNHLTGLVPQGKQFDTFENSSYHGNLGLCGKPLSKHCENSELSKKEDEDLESTFVFDWKIVLIGFASGLIVGVVLGQEFYRRKHEWLVKFFGMRSMKRKRGNKN</sequence>
<comment type="caution">
    <text evidence="16">The sequence shown here is derived from an EMBL/GenBank/DDBJ whole genome shotgun (WGS) entry which is preliminary data.</text>
</comment>
<evidence type="ECO:0000313" key="17">
    <source>
        <dbReference type="Proteomes" id="UP001280121"/>
    </source>
</evidence>